<evidence type="ECO:0000313" key="2">
    <source>
        <dbReference type="Proteomes" id="UP000657385"/>
    </source>
</evidence>
<dbReference type="Proteomes" id="UP000657385">
    <property type="component" value="Unassembled WGS sequence"/>
</dbReference>
<gene>
    <name evidence="1" type="ORF">I2501_16045</name>
</gene>
<comment type="caution">
    <text evidence="1">The sequence shown here is derived from an EMBL/GenBank/DDBJ whole genome shotgun (WGS) entry which is preliminary data.</text>
</comment>
<dbReference type="RefSeq" id="WP_196194723.1">
    <property type="nucleotide sequence ID" value="NZ_JADPRT010000006.1"/>
</dbReference>
<accession>A0A931B3F5</accession>
<protein>
    <submittedName>
        <fullName evidence="1">Uncharacterized protein</fullName>
    </submittedName>
</protein>
<dbReference type="EMBL" id="JADPRT010000006">
    <property type="protein sequence ID" value="MBF9069536.1"/>
    <property type="molecule type" value="Genomic_DNA"/>
</dbReference>
<proteinExistence type="predicted"/>
<evidence type="ECO:0000313" key="1">
    <source>
        <dbReference type="EMBL" id="MBF9069536.1"/>
    </source>
</evidence>
<dbReference type="AlphaFoldDB" id="A0A931B3F5"/>
<sequence length="118" mass="12359">MALLLTIGVTLDLFQSWYPGPAGTLMRSASLCLLDAPLREAFGYGAPPAALSVVVRGSLRLRGRVVRRLPPRREPFHARQNSNVRGYPNGYRVAELGTFPGGGCPVAGGAAGAAPATD</sequence>
<name>A0A931B3F5_9ACTN</name>
<reference evidence="1" key="1">
    <citation type="submission" date="2020-11" db="EMBL/GenBank/DDBJ databases">
        <title>Isolation and identification of active actinomycetes.</title>
        <authorList>
            <person name="Yu B."/>
        </authorList>
    </citation>
    <scope>NUCLEOTIDE SEQUENCE</scope>
    <source>
        <strain evidence="1">NEAU-YB345</strain>
    </source>
</reference>
<keyword evidence="2" id="KW-1185">Reference proteome</keyword>
<organism evidence="1 2">
    <name type="scientific">Streptacidiphilus fuscans</name>
    <dbReference type="NCBI Taxonomy" id="2789292"/>
    <lineage>
        <taxon>Bacteria</taxon>
        <taxon>Bacillati</taxon>
        <taxon>Actinomycetota</taxon>
        <taxon>Actinomycetes</taxon>
        <taxon>Kitasatosporales</taxon>
        <taxon>Streptomycetaceae</taxon>
        <taxon>Streptacidiphilus</taxon>
    </lineage>
</organism>